<dbReference type="Pfam" id="PF03051">
    <property type="entry name" value="Peptidase_C1_2"/>
    <property type="match status" value="1"/>
</dbReference>
<feature type="active site" evidence="9">
    <location>
        <position position="132"/>
    </location>
</feature>
<feature type="active site" evidence="9">
    <location>
        <position position="446"/>
    </location>
</feature>
<keyword evidence="4 8" id="KW-0378">Hydrolase</keyword>
<name>A0AAJ0GFK8_9PEZI</name>
<evidence type="ECO:0000256" key="1">
    <source>
        <dbReference type="ARBA" id="ARBA00000423"/>
    </source>
</evidence>
<dbReference type="InterPro" id="IPR004134">
    <property type="entry name" value="Peptidase_C1B"/>
</dbReference>
<dbReference type="Proteomes" id="UP001271007">
    <property type="component" value="Unassembled WGS sequence"/>
</dbReference>
<feature type="active site" evidence="9">
    <location>
        <position position="424"/>
    </location>
</feature>
<evidence type="ECO:0000256" key="8">
    <source>
        <dbReference type="PIRNR" id="PIRNR005700"/>
    </source>
</evidence>
<comment type="catalytic activity">
    <reaction evidence="1 8">
        <text>Inactivates bleomycin B2 (a cytotoxic glycometallopeptide) by hydrolysis of a carboxyamide bond of beta-aminoalanine, but also shows general aminopeptidase activity. The specificity varies somewhat with source, but amino acid arylamides of Met, Leu and Ala are preferred.</text>
        <dbReference type="EC" id="3.4.22.40"/>
    </reaction>
</comment>
<reference evidence="11" key="1">
    <citation type="submission" date="2023-04" db="EMBL/GenBank/DDBJ databases">
        <title>Black Yeasts Isolated from many extreme environments.</title>
        <authorList>
            <person name="Coleine C."/>
            <person name="Stajich J.E."/>
            <person name="Selbmann L."/>
        </authorList>
    </citation>
    <scope>NUCLEOTIDE SEQUENCE</scope>
    <source>
        <strain evidence="11">CCFEE 5312</strain>
    </source>
</reference>
<dbReference type="EC" id="3.4.22.40" evidence="8"/>
<comment type="caution">
    <text evidence="11">The sequence shown here is derived from an EMBL/GenBank/DDBJ whole genome shotgun (WGS) entry which is preliminary data.</text>
</comment>
<keyword evidence="8" id="KW-0496">Mitochondrion</keyword>
<dbReference type="GO" id="GO:0070005">
    <property type="term" value="F:cysteine-type aminopeptidase activity"/>
    <property type="evidence" value="ECO:0007669"/>
    <property type="project" value="InterPro"/>
</dbReference>
<dbReference type="FunFam" id="3.90.70.10:FF:000021">
    <property type="entry name" value="Bleomycin hydrolase"/>
    <property type="match status" value="1"/>
</dbReference>
<dbReference type="GO" id="GO:0005739">
    <property type="term" value="C:mitochondrion"/>
    <property type="evidence" value="ECO:0007669"/>
    <property type="project" value="UniProtKB-SubCell"/>
</dbReference>
<dbReference type="EMBL" id="JAWDJX010000005">
    <property type="protein sequence ID" value="KAK3056518.1"/>
    <property type="molecule type" value="Genomic_DNA"/>
</dbReference>
<dbReference type="Gene3D" id="3.90.70.10">
    <property type="entry name" value="Cysteine proteinases"/>
    <property type="match status" value="1"/>
</dbReference>
<dbReference type="InterPro" id="IPR038765">
    <property type="entry name" value="Papain-like_cys_pep_sf"/>
</dbReference>
<evidence type="ECO:0000256" key="10">
    <source>
        <dbReference type="SAM" id="MobiDB-lite"/>
    </source>
</evidence>
<accession>A0AAJ0GFK8</accession>
<dbReference type="InterPro" id="IPR000169">
    <property type="entry name" value="Pept_cys_AS"/>
</dbReference>
<dbReference type="GO" id="GO:0006508">
    <property type="term" value="P:proteolysis"/>
    <property type="evidence" value="ECO:0007669"/>
    <property type="project" value="UniProtKB-KW"/>
</dbReference>
<organism evidence="11 12">
    <name type="scientific">Extremus antarcticus</name>
    <dbReference type="NCBI Taxonomy" id="702011"/>
    <lineage>
        <taxon>Eukaryota</taxon>
        <taxon>Fungi</taxon>
        <taxon>Dikarya</taxon>
        <taxon>Ascomycota</taxon>
        <taxon>Pezizomycotina</taxon>
        <taxon>Dothideomycetes</taxon>
        <taxon>Dothideomycetidae</taxon>
        <taxon>Mycosphaerellales</taxon>
        <taxon>Extremaceae</taxon>
        <taxon>Extremus</taxon>
    </lineage>
</organism>
<evidence type="ECO:0000256" key="3">
    <source>
        <dbReference type="ARBA" id="ARBA00022670"/>
    </source>
</evidence>
<dbReference type="GO" id="GO:0043418">
    <property type="term" value="P:homocysteine catabolic process"/>
    <property type="evidence" value="ECO:0007669"/>
    <property type="project" value="TreeGrafter"/>
</dbReference>
<evidence type="ECO:0000256" key="6">
    <source>
        <dbReference type="ARBA" id="ARBA00025347"/>
    </source>
</evidence>
<sequence length="504" mass="56541">MGAAPSTPQPPMAPVPRSLPQRRQAQAEADTYTSLDEKFDAVRIEHANCSTSSDSKMLSSDSSHVSRAKTEEYMQQVLKDSKNRLAYSALSTNNLNSVLERPSAVLKDTQYYNVTIPQEGSPVTNQRSSGRCWIFAACNVFRIAIQQKYNIKSFELSQQYLFFWDKVEKANYFLESILDTVKEDVDSRIVSALMASPVGDGGQWDMIVNLVSKYGIVPQELYPDTFNAMNSRAMDGLLTTKLREHGITLRKAVAMRKSKDDLTAQKEIMMQDVVRILTLCLGPPPSADEKFSWNFYDSSHKLKTVSLTPLEFADSTHVKKFISLVNDPRNEYTRLLTVDHLGNVWDGRPITYVNVDKIVLKEACVAMLKKGLPIFFGSDVGAMGTDSAKGIMDTELVDYELGFNITLNMSKAERLLTGESQMTHAMVLTAVHLDKDNKPVRWRVENSWSTAAGVDGYFVMSDAWMDQFVYQAVIDPSLVHKDVRDVLKQDPKVLPLWDPMGALA</sequence>
<comment type="subcellular location">
    <subcellularLocation>
        <location evidence="8">Mitochondrion</location>
    </subcellularLocation>
    <subcellularLocation>
        <location evidence="8">Cytoplasm</location>
    </subcellularLocation>
</comment>
<dbReference type="PROSITE" id="PS00139">
    <property type="entry name" value="THIOL_PROTEASE_CYS"/>
    <property type="match status" value="1"/>
</dbReference>
<evidence type="ECO:0000256" key="4">
    <source>
        <dbReference type="ARBA" id="ARBA00022801"/>
    </source>
</evidence>
<dbReference type="SUPFAM" id="SSF54001">
    <property type="entry name" value="Cysteine proteinases"/>
    <property type="match status" value="1"/>
</dbReference>
<evidence type="ECO:0000256" key="9">
    <source>
        <dbReference type="PIRSR" id="PIRSR005700-1"/>
    </source>
</evidence>
<keyword evidence="5 8" id="KW-0788">Thiol protease</keyword>
<dbReference type="GO" id="GO:0009636">
    <property type="term" value="P:response to toxic substance"/>
    <property type="evidence" value="ECO:0007669"/>
    <property type="project" value="TreeGrafter"/>
</dbReference>
<dbReference type="CDD" id="cd00585">
    <property type="entry name" value="Peptidase_C1B"/>
    <property type="match status" value="1"/>
</dbReference>
<gene>
    <name evidence="11" type="primary">LAP3</name>
    <name evidence="11" type="ORF">LTR09_002311</name>
</gene>
<keyword evidence="12" id="KW-1185">Reference proteome</keyword>
<comment type="subunit">
    <text evidence="7">Homohexamer. Binds to nucleic acids. Binds single-stranded DNA and RNA with higher affinity than double-stranded DNA.</text>
</comment>
<evidence type="ECO:0000256" key="2">
    <source>
        <dbReference type="ARBA" id="ARBA00022490"/>
    </source>
</evidence>
<comment type="similarity">
    <text evidence="8">Belongs to the peptidase C1 family.</text>
</comment>
<comment type="function">
    <text evidence="8">Has aminopeptidase activity, shortening substrate peptides sequentially by 1 amino acid. Has bleomycin hydrolase activity, which can protect the cell from the toxic effects of bleomycin. Has homocysteine-thiolactonase activity, protecting the cell against homocysteine toxicity.</text>
</comment>
<evidence type="ECO:0000256" key="5">
    <source>
        <dbReference type="ARBA" id="ARBA00022807"/>
    </source>
</evidence>
<dbReference type="PANTHER" id="PTHR10363">
    <property type="entry name" value="BLEOMYCIN HYDROLASE"/>
    <property type="match status" value="1"/>
</dbReference>
<proteinExistence type="inferred from homology"/>
<comment type="function">
    <text evidence="6">The normal physiological role of the enzyme is unknown, but it is not essential for the viability of yeast cells. Has aminopeptidase activity, shortening substrate peptides sequentially by 1 amino acid. Has bleomycin hydrolase activity, which can protect the cell from the toxic effects of bleomycin. Has homocysteine-thiolactonase activity, protecting the cell against homocysteine toxicity. Acts as a repressor in the GAL4 regulatory system, but this does not require either the peptidase or nucleic acid-binding activities.</text>
</comment>
<evidence type="ECO:0000313" key="12">
    <source>
        <dbReference type="Proteomes" id="UP001271007"/>
    </source>
</evidence>
<evidence type="ECO:0000313" key="11">
    <source>
        <dbReference type="EMBL" id="KAK3056518.1"/>
    </source>
</evidence>
<protein>
    <recommendedName>
        <fullName evidence="8">Cysteine proteinase 1, mitochondrial</fullName>
        <ecNumber evidence="8">3.4.22.40</ecNumber>
    </recommendedName>
</protein>
<keyword evidence="2 8" id="KW-0963">Cytoplasm</keyword>
<keyword evidence="3 8" id="KW-0645">Protease</keyword>
<dbReference type="GO" id="GO:0004197">
    <property type="term" value="F:cysteine-type endopeptidase activity"/>
    <property type="evidence" value="ECO:0007669"/>
    <property type="project" value="UniProtKB-EC"/>
</dbReference>
<dbReference type="AlphaFoldDB" id="A0AAJ0GFK8"/>
<feature type="region of interest" description="Disordered" evidence="10">
    <location>
        <begin position="1"/>
        <end position="34"/>
    </location>
</feature>
<evidence type="ECO:0000256" key="7">
    <source>
        <dbReference type="ARBA" id="ARBA00026080"/>
    </source>
</evidence>
<dbReference type="PANTHER" id="PTHR10363:SF2">
    <property type="entry name" value="BLEOMYCIN HYDROLASE"/>
    <property type="match status" value="1"/>
</dbReference>
<dbReference type="PIRSF" id="PIRSF005700">
    <property type="entry name" value="PepC"/>
    <property type="match status" value="1"/>
</dbReference>